<name>A0A8X7W5Y6_BRACI</name>
<dbReference type="OrthoDB" id="1125055at2759"/>
<protein>
    <submittedName>
        <fullName evidence="1">Uncharacterized protein</fullName>
    </submittedName>
</protein>
<evidence type="ECO:0000313" key="2">
    <source>
        <dbReference type="Proteomes" id="UP000886595"/>
    </source>
</evidence>
<dbReference type="Proteomes" id="UP000886595">
    <property type="component" value="Unassembled WGS sequence"/>
</dbReference>
<organism evidence="1 2">
    <name type="scientific">Brassica carinata</name>
    <name type="common">Ethiopian mustard</name>
    <name type="synonym">Abyssinian cabbage</name>
    <dbReference type="NCBI Taxonomy" id="52824"/>
    <lineage>
        <taxon>Eukaryota</taxon>
        <taxon>Viridiplantae</taxon>
        <taxon>Streptophyta</taxon>
        <taxon>Embryophyta</taxon>
        <taxon>Tracheophyta</taxon>
        <taxon>Spermatophyta</taxon>
        <taxon>Magnoliopsida</taxon>
        <taxon>eudicotyledons</taxon>
        <taxon>Gunneridae</taxon>
        <taxon>Pentapetalae</taxon>
        <taxon>rosids</taxon>
        <taxon>malvids</taxon>
        <taxon>Brassicales</taxon>
        <taxon>Brassicaceae</taxon>
        <taxon>Brassiceae</taxon>
        <taxon>Brassica</taxon>
    </lineage>
</organism>
<evidence type="ECO:0000313" key="1">
    <source>
        <dbReference type="EMBL" id="KAG2324524.1"/>
    </source>
</evidence>
<comment type="caution">
    <text evidence="1">The sequence shown here is derived from an EMBL/GenBank/DDBJ whole genome shotgun (WGS) entry which is preliminary data.</text>
</comment>
<dbReference type="EMBL" id="JAAMPC010000002">
    <property type="protein sequence ID" value="KAG2324524.1"/>
    <property type="molecule type" value="Genomic_DNA"/>
</dbReference>
<dbReference type="AlphaFoldDB" id="A0A8X7W5Y6"/>
<accession>A0A8X7W5Y6</accession>
<keyword evidence="2" id="KW-1185">Reference proteome</keyword>
<sequence length="59" mass="6367">MQEAAAEKGCVDKTDEVVDDDALEKEGEVRVDGALENTAVGDSQDLFEMPKRVPSVLIC</sequence>
<reference evidence="1 2" key="1">
    <citation type="submission" date="2020-02" db="EMBL/GenBank/DDBJ databases">
        <authorList>
            <person name="Ma Q."/>
            <person name="Huang Y."/>
            <person name="Song X."/>
            <person name="Pei D."/>
        </authorList>
    </citation>
    <scope>NUCLEOTIDE SEQUENCE [LARGE SCALE GENOMIC DNA]</scope>
    <source>
        <strain evidence="1">Sxm20200214</strain>
        <tissue evidence="1">Leaf</tissue>
    </source>
</reference>
<proteinExistence type="predicted"/>
<gene>
    <name evidence="1" type="ORF">Bca52824_007252</name>
</gene>